<feature type="binding site" evidence="9">
    <location>
        <position position="89"/>
    </location>
    <ligand>
        <name>Mg(2+)</name>
        <dbReference type="ChEBI" id="CHEBI:18420"/>
        <label>1</label>
        <note>catalytic</note>
    </ligand>
</feature>
<feature type="binding site" evidence="9">
    <location>
        <position position="88"/>
    </location>
    <ligand>
        <name>Mg(2+)</name>
        <dbReference type="ChEBI" id="CHEBI:18420"/>
        <label>1</label>
        <note>catalytic</note>
    </ligand>
</feature>
<evidence type="ECO:0000313" key="12">
    <source>
        <dbReference type="Proteomes" id="UP000017819"/>
    </source>
</evidence>
<dbReference type="STRING" id="631454.N177_2908"/>
<dbReference type="EMBL" id="AWXZ01000038">
    <property type="protein sequence ID" value="ESR23678.1"/>
    <property type="molecule type" value="Genomic_DNA"/>
</dbReference>
<sequence length="268" mass="28576">MPRSALMNVMVGAALKAGRGLARDFGEVANLQVSMKGPGDFVSQADLKAETALRKELERVRPGYGFLMEESGDSPGTDPLHRWIVDPLDGTTNFLHSIPIFAISIALERQGEIVAGVIYNPVMDELFTAERGSGAFLNDRRIRVAQRRELGQSVVTCGIPHQGRGHRGQFVADVTPMMTHTAGVRRTGSAALDLAWVAAGRFDAFFERGLSYWDFAAGMLIVTEAGGYATDISGSGSPVKTGNVLASNPELHPQLAQALNAAKAPASA</sequence>
<keyword evidence="7 10" id="KW-0378">Hydrolase</keyword>
<proteinExistence type="inferred from homology"/>
<gene>
    <name evidence="11" type="ORF">N177_2908</name>
</gene>
<dbReference type="OrthoDB" id="9785695at2"/>
<dbReference type="GO" id="GO:0007165">
    <property type="term" value="P:signal transduction"/>
    <property type="evidence" value="ECO:0007669"/>
    <property type="project" value="TreeGrafter"/>
</dbReference>
<dbReference type="InterPro" id="IPR033942">
    <property type="entry name" value="IMPase"/>
</dbReference>
<evidence type="ECO:0000256" key="4">
    <source>
        <dbReference type="ARBA" id="ARBA00013106"/>
    </source>
</evidence>
<dbReference type="FunFam" id="3.30.540.10:FF:000003">
    <property type="entry name" value="Inositol-1-monophosphatase"/>
    <property type="match status" value="1"/>
</dbReference>
<evidence type="ECO:0000256" key="3">
    <source>
        <dbReference type="ARBA" id="ARBA00009759"/>
    </source>
</evidence>
<dbReference type="PANTHER" id="PTHR20854">
    <property type="entry name" value="INOSITOL MONOPHOSPHATASE"/>
    <property type="match status" value="1"/>
</dbReference>
<reference evidence="11 12" key="1">
    <citation type="journal article" date="2014" name="Genome Announc.">
        <title>Draft Genome Sequence of Lutibaculum baratangense Strain AMV1T, Isolated from a Mud Volcano in Andamans, India.</title>
        <authorList>
            <person name="Singh A."/>
            <person name="Sreenivas A."/>
            <person name="Sathyanarayana Reddy G."/>
            <person name="Pinnaka A.K."/>
            <person name="Shivaji S."/>
        </authorList>
    </citation>
    <scope>NUCLEOTIDE SEQUENCE [LARGE SCALE GENOMIC DNA]</scope>
    <source>
        <strain evidence="11 12">AMV1</strain>
    </source>
</reference>
<dbReference type="InterPro" id="IPR000760">
    <property type="entry name" value="Inositol_monophosphatase-like"/>
</dbReference>
<dbReference type="PRINTS" id="PR00377">
    <property type="entry name" value="IMPHPHTASES"/>
</dbReference>
<evidence type="ECO:0000256" key="5">
    <source>
        <dbReference type="ARBA" id="ARBA00019784"/>
    </source>
</evidence>
<comment type="catalytic activity">
    <reaction evidence="1 10">
        <text>a myo-inositol phosphate + H2O = myo-inositol + phosphate</text>
        <dbReference type="Rhea" id="RHEA:24056"/>
        <dbReference type="ChEBI" id="CHEBI:15377"/>
        <dbReference type="ChEBI" id="CHEBI:17268"/>
        <dbReference type="ChEBI" id="CHEBI:43474"/>
        <dbReference type="ChEBI" id="CHEBI:84139"/>
        <dbReference type="EC" id="3.1.3.25"/>
    </reaction>
</comment>
<dbReference type="PROSITE" id="PS00630">
    <property type="entry name" value="IMP_2"/>
    <property type="match status" value="1"/>
</dbReference>
<dbReference type="InterPro" id="IPR020550">
    <property type="entry name" value="Inositol_monophosphatase_CS"/>
</dbReference>
<dbReference type="AlphaFoldDB" id="V4TBA0"/>
<dbReference type="GO" id="GO:0046872">
    <property type="term" value="F:metal ion binding"/>
    <property type="evidence" value="ECO:0007669"/>
    <property type="project" value="UniProtKB-KW"/>
</dbReference>
<accession>V4TBA0</accession>
<dbReference type="Gene3D" id="3.30.540.10">
    <property type="entry name" value="Fructose-1,6-Bisphosphatase, subunit A, domain 1"/>
    <property type="match status" value="1"/>
</dbReference>
<organism evidence="11 12">
    <name type="scientific">Lutibaculum baratangense AMV1</name>
    <dbReference type="NCBI Taxonomy" id="631454"/>
    <lineage>
        <taxon>Bacteria</taxon>
        <taxon>Pseudomonadati</taxon>
        <taxon>Pseudomonadota</taxon>
        <taxon>Alphaproteobacteria</taxon>
        <taxon>Hyphomicrobiales</taxon>
        <taxon>Tepidamorphaceae</taxon>
        <taxon>Lutibaculum</taxon>
    </lineage>
</organism>
<evidence type="ECO:0000256" key="7">
    <source>
        <dbReference type="ARBA" id="ARBA00022801"/>
    </source>
</evidence>
<keyword evidence="6 9" id="KW-0479">Metal-binding</keyword>
<comment type="similarity">
    <text evidence="3 10">Belongs to the inositol monophosphatase superfamily.</text>
</comment>
<evidence type="ECO:0000256" key="1">
    <source>
        <dbReference type="ARBA" id="ARBA00001033"/>
    </source>
</evidence>
<comment type="cofactor">
    <cofactor evidence="2 9 10">
        <name>Mg(2+)</name>
        <dbReference type="ChEBI" id="CHEBI:18420"/>
    </cofactor>
</comment>
<dbReference type="PRINTS" id="PR01959">
    <property type="entry name" value="SBIMPHPHTASE"/>
</dbReference>
<dbReference type="InterPro" id="IPR020583">
    <property type="entry name" value="Inositol_monoP_metal-BS"/>
</dbReference>
<dbReference type="SUPFAM" id="SSF56655">
    <property type="entry name" value="Carbohydrate phosphatase"/>
    <property type="match status" value="1"/>
</dbReference>
<dbReference type="GO" id="GO:0008934">
    <property type="term" value="F:inositol monophosphate 1-phosphatase activity"/>
    <property type="evidence" value="ECO:0007669"/>
    <property type="project" value="InterPro"/>
</dbReference>
<dbReference type="InterPro" id="IPR022337">
    <property type="entry name" value="Inositol_monophosphatase_SuhB"/>
</dbReference>
<dbReference type="RefSeq" id="WP_023433031.1">
    <property type="nucleotide sequence ID" value="NZ_AWXZ01000038.1"/>
</dbReference>
<evidence type="ECO:0000256" key="6">
    <source>
        <dbReference type="ARBA" id="ARBA00022723"/>
    </source>
</evidence>
<protein>
    <recommendedName>
        <fullName evidence="5 10">Inositol-1-monophosphatase</fullName>
        <ecNumber evidence="4 10">3.1.3.25</ecNumber>
    </recommendedName>
</protein>
<dbReference type="EC" id="3.1.3.25" evidence="4 10"/>
<evidence type="ECO:0000256" key="8">
    <source>
        <dbReference type="ARBA" id="ARBA00022842"/>
    </source>
</evidence>
<comment type="caution">
    <text evidence="11">The sequence shown here is derived from an EMBL/GenBank/DDBJ whole genome shotgun (WGS) entry which is preliminary data.</text>
</comment>
<feature type="binding site" evidence="9">
    <location>
        <position position="86"/>
    </location>
    <ligand>
        <name>Mg(2+)</name>
        <dbReference type="ChEBI" id="CHEBI:18420"/>
        <label>1</label>
        <note>catalytic</note>
    </ligand>
</feature>
<feature type="binding site" evidence="9">
    <location>
        <position position="214"/>
    </location>
    <ligand>
        <name>Mg(2+)</name>
        <dbReference type="ChEBI" id="CHEBI:18420"/>
        <label>1</label>
        <note>catalytic</note>
    </ligand>
</feature>
<dbReference type="GO" id="GO:0046854">
    <property type="term" value="P:phosphatidylinositol phosphate biosynthetic process"/>
    <property type="evidence" value="ECO:0007669"/>
    <property type="project" value="InterPro"/>
</dbReference>
<keyword evidence="8 9" id="KW-0460">Magnesium</keyword>
<dbReference type="GO" id="GO:0006020">
    <property type="term" value="P:inositol metabolic process"/>
    <property type="evidence" value="ECO:0007669"/>
    <property type="project" value="TreeGrafter"/>
</dbReference>
<dbReference type="PANTHER" id="PTHR20854:SF4">
    <property type="entry name" value="INOSITOL-1-MONOPHOSPHATASE-RELATED"/>
    <property type="match status" value="1"/>
</dbReference>
<feature type="binding site" evidence="9">
    <location>
        <position position="69"/>
    </location>
    <ligand>
        <name>Mg(2+)</name>
        <dbReference type="ChEBI" id="CHEBI:18420"/>
        <label>1</label>
        <note>catalytic</note>
    </ligand>
</feature>
<keyword evidence="12" id="KW-1185">Reference proteome</keyword>
<evidence type="ECO:0000256" key="9">
    <source>
        <dbReference type="PIRSR" id="PIRSR600760-2"/>
    </source>
</evidence>
<dbReference type="Proteomes" id="UP000017819">
    <property type="component" value="Unassembled WGS sequence"/>
</dbReference>
<evidence type="ECO:0000256" key="2">
    <source>
        <dbReference type="ARBA" id="ARBA00001946"/>
    </source>
</evidence>
<dbReference type="PROSITE" id="PS00629">
    <property type="entry name" value="IMP_1"/>
    <property type="match status" value="1"/>
</dbReference>
<name>V4TBA0_9HYPH</name>
<evidence type="ECO:0000313" key="11">
    <source>
        <dbReference type="EMBL" id="ESR23678.1"/>
    </source>
</evidence>
<evidence type="ECO:0000256" key="10">
    <source>
        <dbReference type="RuleBase" id="RU364068"/>
    </source>
</evidence>
<dbReference type="Pfam" id="PF00459">
    <property type="entry name" value="Inositol_P"/>
    <property type="match status" value="1"/>
</dbReference>
<dbReference type="CDD" id="cd01639">
    <property type="entry name" value="IMPase"/>
    <property type="match status" value="1"/>
</dbReference>
<dbReference type="PATRIC" id="fig|631454.5.peg.2871"/>
<dbReference type="eggNOG" id="COG0483">
    <property type="taxonomic scope" value="Bacteria"/>
</dbReference>
<dbReference type="Gene3D" id="3.40.190.80">
    <property type="match status" value="1"/>
</dbReference>